<protein>
    <submittedName>
        <fullName evidence="1">Uncharacterized protein</fullName>
    </submittedName>
</protein>
<name>A0A4Y2LJS0_ARAVE</name>
<comment type="caution">
    <text evidence="1">The sequence shown here is derived from an EMBL/GenBank/DDBJ whole genome shotgun (WGS) entry which is preliminary data.</text>
</comment>
<dbReference type="AlphaFoldDB" id="A0A4Y2LJS0"/>
<reference evidence="1 2" key="1">
    <citation type="journal article" date="2019" name="Sci. Rep.">
        <title>Orb-weaving spider Araneus ventricosus genome elucidates the spidroin gene catalogue.</title>
        <authorList>
            <person name="Kono N."/>
            <person name="Nakamura H."/>
            <person name="Ohtoshi R."/>
            <person name="Moran D.A.P."/>
            <person name="Shinohara A."/>
            <person name="Yoshida Y."/>
            <person name="Fujiwara M."/>
            <person name="Mori M."/>
            <person name="Tomita M."/>
            <person name="Arakawa K."/>
        </authorList>
    </citation>
    <scope>NUCLEOTIDE SEQUENCE [LARGE SCALE GENOMIC DNA]</scope>
</reference>
<organism evidence="1 2">
    <name type="scientific">Araneus ventricosus</name>
    <name type="common">Orbweaver spider</name>
    <name type="synonym">Epeira ventricosa</name>
    <dbReference type="NCBI Taxonomy" id="182803"/>
    <lineage>
        <taxon>Eukaryota</taxon>
        <taxon>Metazoa</taxon>
        <taxon>Ecdysozoa</taxon>
        <taxon>Arthropoda</taxon>
        <taxon>Chelicerata</taxon>
        <taxon>Arachnida</taxon>
        <taxon>Araneae</taxon>
        <taxon>Araneomorphae</taxon>
        <taxon>Entelegynae</taxon>
        <taxon>Araneoidea</taxon>
        <taxon>Araneidae</taxon>
        <taxon>Araneus</taxon>
    </lineage>
</organism>
<evidence type="ECO:0000313" key="1">
    <source>
        <dbReference type="EMBL" id="GBN14794.1"/>
    </source>
</evidence>
<proteinExistence type="predicted"/>
<dbReference type="Proteomes" id="UP000499080">
    <property type="component" value="Unassembled WGS sequence"/>
</dbReference>
<gene>
    <name evidence="1" type="ORF">AVEN_251243_1</name>
</gene>
<dbReference type="EMBL" id="BGPR01005950">
    <property type="protein sequence ID" value="GBN14794.1"/>
    <property type="molecule type" value="Genomic_DNA"/>
</dbReference>
<evidence type="ECO:0000313" key="2">
    <source>
        <dbReference type="Proteomes" id="UP000499080"/>
    </source>
</evidence>
<sequence length="87" mass="9693">MICSSEQSKRGALYAIPSLFTFCAKQPPEIAAMAKITLLHPVAYEKAKYAFIGADVLGMKIRNRHVESRLQKSLTELHILNVCLGFN</sequence>
<accession>A0A4Y2LJS0</accession>
<keyword evidence="2" id="KW-1185">Reference proteome</keyword>